<protein>
    <submittedName>
        <fullName evidence="2">Uncharacterized protein</fullName>
    </submittedName>
</protein>
<dbReference type="Proteomes" id="UP000663881">
    <property type="component" value="Unassembled WGS sequence"/>
</dbReference>
<accession>A0A819DXM4</accession>
<organism evidence="2 4">
    <name type="scientific">Adineta steineri</name>
    <dbReference type="NCBI Taxonomy" id="433720"/>
    <lineage>
        <taxon>Eukaryota</taxon>
        <taxon>Metazoa</taxon>
        <taxon>Spiralia</taxon>
        <taxon>Gnathifera</taxon>
        <taxon>Rotifera</taxon>
        <taxon>Eurotatoria</taxon>
        <taxon>Bdelloidea</taxon>
        <taxon>Adinetida</taxon>
        <taxon>Adinetidae</taxon>
        <taxon>Adineta</taxon>
    </lineage>
</organism>
<comment type="caution">
    <text evidence="2">The sequence shown here is derived from an EMBL/GenBank/DDBJ whole genome shotgun (WGS) entry which is preliminary data.</text>
</comment>
<reference evidence="2" key="1">
    <citation type="submission" date="2021-02" db="EMBL/GenBank/DDBJ databases">
        <authorList>
            <person name="Nowell W R."/>
        </authorList>
    </citation>
    <scope>NUCLEOTIDE SEQUENCE</scope>
</reference>
<evidence type="ECO:0000313" key="3">
    <source>
        <dbReference type="EMBL" id="CAF4068746.1"/>
    </source>
</evidence>
<dbReference type="EMBL" id="CAJOAY010001420">
    <property type="protein sequence ID" value="CAF3840793.1"/>
    <property type="molecule type" value="Genomic_DNA"/>
</dbReference>
<name>A0A819DXM4_9BILA</name>
<evidence type="ECO:0000313" key="4">
    <source>
        <dbReference type="Proteomes" id="UP000663881"/>
    </source>
</evidence>
<dbReference type="EMBL" id="CAJOBB010003987">
    <property type="protein sequence ID" value="CAF4068746.1"/>
    <property type="molecule type" value="Genomic_DNA"/>
</dbReference>
<evidence type="ECO:0000313" key="2">
    <source>
        <dbReference type="EMBL" id="CAF3840793.1"/>
    </source>
</evidence>
<dbReference type="AlphaFoldDB" id="A0A819DXM4"/>
<proteinExistence type="predicted"/>
<dbReference type="EMBL" id="CAJNON010000355">
    <property type="protein sequence ID" value="CAF1215746.1"/>
    <property type="molecule type" value="Genomic_DNA"/>
</dbReference>
<dbReference type="Proteomes" id="UP000663868">
    <property type="component" value="Unassembled WGS sequence"/>
</dbReference>
<evidence type="ECO:0000313" key="1">
    <source>
        <dbReference type="EMBL" id="CAF1215746.1"/>
    </source>
</evidence>
<gene>
    <name evidence="3" type="ORF">KXQ929_LOCUS32606</name>
    <name evidence="2" type="ORF">OKA104_LOCUS20887</name>
    <name evidence="1" type="ORF">VCS650_LOCUS26436</name>
</gene>
<sequence length="136" mass="16288">MVYYCLIEDFGICVDIIDLCPFTEIPDAQKIFPQLNFFSTKLMFLNQLYINIVKFICTTTIQNTFKQLIVFSLGQTNYLNKNRINLRIWLNNNKSILIYLYPFSYYDLQYQNQRISLTINIQSILEYRQILFGIIH</sequence>
<dbReference type="Proteomes" id="UP000663891">
    <property type="component" value="Unassembled WGS sequence"/>
</dbReference>